<gene>
    <name evidence="12" type="primary">recN</name>
    <name evidence="12" type="ORF">MOZ60_08635</name>
</gene>
<evidence type="ECO:0000313" key="12">
    <source>
        <dbReference type="EMBL" id="MDX8420158.1"/>
    </source>
</evidence>
<dbReference type="EMBL" id="JALBUR010000024">
    <property type="protein sequence ID" value="MDX8420158.1"/>
    <property type="molecule type" value="Genomic_DNA"/>
</dbReference>
<comment type="similarity">
    <text evidence="2 9">Belongs to the RecN family.</text>
</comment>
<dbReference type="GO" id="GO:0006310">
    <property type="term" value="P:DNA recombination"/>
    <property type="evidence" value="ECO:0007669"/>
    <property type="project" value="InterPro"/>
</dbReference>
<dbReference type="GO" id="GO:0009432">
    <property type="term" value="P:SOS response"/>
    <property type="evidence" value="ECO:0007669"/>
    <property type="project" value="TreeGrafter"/>
</dbReference>
<keyword evidence="6" id="KW-0067">ATP-binding</keyword>
<dbReference type="Pfam" id="PF02463">
    <property type="entry name" value="SMC_N"/>
    <property type="match status" value="1"/>
</dbReference>
<dbReference type="SUPFAM" id="SSF52540">
    <property type="entry name" value="P-loop containing nucleoside triphosphate hydrolases"/>
    <property type="match status" value="2"/>
</dbReference>
<dbReference type="RefSeq" id="WP_370596373.1">
    <property type="nucleotide sequence ID" value="NZ_JALBUR010000024.1"/>
</dbReference>
<keyword evidence="4" id="KW-0547">Nucleotide-binding</keyword>
<evidence type="ECO:0000256" key="9">
    <source>
        <dbReference type="PIRNR" id="PIRNR003128"/>
    </source>
</evidence>
<evidence type="ECO:0000256" key="5">
    <source>
        <dbReference type="ARBA" id="ARBA00022763"/>
    </source>
</evidence>
<dbReference type="GO" id="GO:0006281">
    <property type="term" value="P:DNA repair"/>
    <property type="evidence" value="ECO:0007669"/>
    <property type="project" value="UniProtKB-KW"/>
</dbReference>
<evidence type="ECO:0000256" key="7">
    <source>
        <dbReference type="ARBA" id="ARBA00023204"/>
    </source>
</evidence>
<proteinExistence type="inferred from homology"/>
<comment type="function">
    <text evidence="1 9">May be involved in recombinational repair of damaged DNA.</text>
</comment>
<feature type="coiled-coil region" evidence="10">
    <location>
        <begin position="202"/>
        <end position="229"/>
    </location>
</feature>
<evidence type="ECO:0000259" key="11">
    <source>
        <dbReference type="Pfam" id="PF02463"/>
    </source>
</evidence>
<feature type="domain" description="RecF/RecN/SMC N-terminal" evidence="11">
    <location>
        <begin position="1"/>
        <end position="501"/>
    </location>
</feature>
<evidence type="ECO:0000256" key="1">
    <source>
        <dbReference type="ARBA" id="ARBA00003618"/>
    </source>
</evidence>
<dbReference type="PANTHER" id="PTHR11059">
    <property type="entry name" value="DNA REPAIR PROTEIN RECN"/>
    <property type="match status" value="1"/>
</dbReference>
<dbReference type="Gene3D" id="3.40.50.300">
    <property type="entry name" value="P-loop containing nucleotide triphosphate hydrolases"/>
    <property type="match status" value="2"/>
</dbReference>
<evidence type="ECO:0000256" key="8">
    <source>
        <dbReference type="ARBA" id="ARBA00033408"/>
    </source>
</evidence>
<dbReference type="InterPro" id="IPR003395">
    <property type="entry name" value="RecF/RecN/SMC_N"/>
</dbReference>
<keyword evidence="10" id="KW-0175">Coiled coil</keyword>
<evidence type="ECO:0000256" key="6">
    <source>
        <dbReference type="ARBA" id="ARBA00022840"/>
    </source>
</evidence>
<dbReference type="CDD" id="cd03241">
    <property type="entry name" value="ABC_RecN"/>
    <property type="match status" value="2"/>
</dbReference>
<evidence type="ECO:0000313" key="13">
    <source>
        <dbReference type="Proteomes" id="UP001286174"/>
    </source>
</evidence>
<keyword evidence="5 9" id="KW-0227">DNA damage</keyword>
<comment type="caution">
    <text evidence="12">The sequence shown here is derived from an EMBL/GenBank/DDBJ whole genome shotgun (WGS) entry which is preliminary data.</text>
</comment>
<dbReference type="PANTHER" id="PTHR11059:SF0">
    <property type="entry name" value="DNA REPAIR PROTEIN RECN"/>
    <property type="match status" value="1"/>
</dbReference>
<accession>A0AB35U2X6</accession>
<dbReference type="InterPro" id="IPR027417">
    <property type="entry name" value="P-loop_NTPase"/>
</dbReference>
<evidence type="ECO:0000256" key="4">
    <source>
        <dbReference type="ARBA" id="ARBA00022741"/>
    </source>
</evidence>
<dbReference type="InterPro" id="IPR004604">
    <property type="entry name" value="DNA_recomb/repair_RecN"/>
</dbReference>
<keyword evidence="13" id="KW-1185">Reference proteome</keyword>
<dbReference type="GO" id="GO:0005524">
    <property type="term" value="F:ATP binding"/>
    <property type="evidence" value="ECO:0007669"/>
    <property type="project" value="UniProtKB-KW"/>
</dbReference>
<feature type="coiled-coil region" evidence="10">
    <location>
        <begin position="272"/>
        <end position="358"/>
    </location>
</feature>
<evidence type="ECO:0000256" key="10">
    <source>
        <dbReference type="SAM" id="Coils"/>
    </source>
</evidence>
<name>A0AB35U2X6_9FIRM</name>
<dbReference type="NCBIfam" id="TIGR00634">
    <property type="entry name" value="recN"/>
    <property type="match status" value="1"/>
</dbReference>
<sequence length="548" mass="62012">MIKNLYIQNFVLIDELNLDFTSGFSAFTGETGAGKSILIDAISLLKAERASASLVMKGKEKAIVEGTFDLSHDAHACRMLQEAGFDSDHDVTFTRDIAANGKSTARIDHRIVTLALLKDVLANEIDIHGQRDNAYLLNTSLHIHLLDRFLQDDAQLQKVMQAWDAWKALETEKEQALSDTYNENDLEYFRYEIQEIEEADLKEGEEEELEAKEKQYHAIQDSFEKLNQIFTLYDDSVSNNLYDMRKWISALPGDDQHLDEIQNQFSDAYYSMTDALESLRQMKDEMDMSEDDINAMEERLFTIQKLKRKYGHDIPAILAKKDELQKQVDRFEHRQEFLEEINAKIRKAKQAYDKEDHILHDIRLKGIPYLNAQVNARLKELMLPNARFQVEMITGTPTNIGSDHVQFMVAMNAGEDLKPLAKTASGGELARLMLGLKVIFTHLQGIETVIFDEIDTGVSGKVAGSIGKEMKALSNDCQVFAVTHLAPVAAWADRQYLVAKHVKNDVTRTTVSLLDEAQRIDQLALIASGSLSDASRQAAKELLERSHA</sequence>
<protein>
    <recommendedName>
        <fullName evidence="3 9">DNA repair protein RecN</fullName>
    </recommendedName>
    <alternativeName>
        <fullName evidence="8 9">Recombination protein N</fullName>
    </alternativeName>
</protein>
<dbReference type="GO" id="GO:0043590">
    <property type="term" value="C:bacterial nucleoid"/>
    <property type="evidence" value="ECO:0007669"/>
    <property type="project" value="TreeGrafter"/>
</dbReference>
<dbReference type="PIRSF" id="PIRSF003128">
    <property type="entry name" value="RecN"/>
    <property type="match status" value="1"/>
</dbReference>
<reference evidence="12 13" key="1">
    <citation type="submission" date="2022-03" db="EMBL/GenBank/DDBJ databases">
        <title>Novel taxa within the pig intestine.</title>
        <authorList>
            <person name="Wylensek D."/>
            <person name="Bishof K."/>
            <person name="Afrizal A."/>
            <person name="Clavel T."/>
        </authorList>
    </citation>
    <scope>NUCLEOTIDE SEQUENCE [LARGE SCALE GENOMIC DNA]</scope>
    <source>
        <strain evidence="12 13">CLA-KB-P133</strain>
    </source>
</reference>
<dbReference type="AlphaFoldDB" id="A0AB35U2X6"/>
<dbReference type="Proteomes" id="UP001286174">
    <property type="component" value="Unassembled WGS sequence"/>
</dbReference>
<evidence type="ECO:0000256" key="2">
    <source>
        <dbReference type="ARBA" id="ARBA00009441"/>
    </source>
</evidence>
<organism evidence="12 13">
    <name type="scientific">Grylomicrobium aquisgranensis</name>
    <dbReference type="NCBI Taxonomy" id="2926318"/>
    <lineage>
        <taxon>Bacteria</taxon>
        <taxon>Bacillati</taxon>
        <taxon>Bacillota</taxon>
        <taxon>Erysipelotrichia</taxon>
        <taxon>Erysipelotrichales</taxon>
        <taxon>Erysipelotrichaceae</taxon>
        <taxon>Grylomicrobium</taxon>
    </lineage>
</organism>
<evidence type="ECO:0000256" key="3">
    <source>
        <dbReference type="ARBA" id="ARBA00021315"/>
    </source>
</evidence>
<keyword evidence="7 9" id="KW-0234">DNA repair</keyword>